<name>A0A553BZ20_9FLAO</name>
<reference evidence="4 5" key="1">
    <citation type="submission" date="2019-07" db="EMBL/GenBank/DDBJ databases">
        <title>Novel species of Flavobacterium.</title>
        <authorList>
            <person name="Liu Q."/>
            <person name="Xin Y.-H."/>
        </authorList>
    </citation>
    <scope>NUCLEOTIDE SEQUENCE [LARGE SCALE GENOMIC DNA]</scope>
    <source>
        <strain evidence="2 4">GSP39</strain>
        <strain evidence="3 5">GSR22</strain>
    </source>
</reference>
<dbReference type="OrthoDB" id="9788468at2"/>
<dbReference type="Proteomes" id="UP000318528">
    <property type="component" value="Unassembled WGS sequence"/>
</dbReference>
<sequence length="173" mass="19131">MDKANKKDSSGLTPTQIAWVVKDIVKSKTFFQEMLGVTNFSPTVTTRLKEYDGTYYGEPSDAENLVAMAYSGGTFIELIQPISGKSIFKDYIDNNPTGGVQHIAYSTPIANLDKVISEFENKGFTVISSFDTPIAKIVFFDTREEIGVFTEIMGITKEGEKAVQEMKIGMAQQ</sequence>
<evidence type="ECO:0000313" key="3">
    <source>
        <dbReference type="EMBL" id="TRX13438.1"/>
    </source>
</evidence>
<organism evidence="3 5">
    <name type="scientific">Flavobacterium gawalongense</name>
    <dbReference type="NCBI Taxonomy" id="2594432"/>
    <lineage>
        <taxon>Bacteria</taxon>
        <taxon>Pseudomonadati</taxon>
        <taxon>Bacteroidota</taxon>
        <taxon>Flavobacteriia</taxon>
        <taxon>Flavobacteriales</taxon>
        <taxon>Flavobacteriaceae</taxon>
        <taxon>Flavobacterium</taxon>
    </lineage>
</organism>
<dbReference type="Proteomes" id="UP000318669">
    <property type="component" value="Unassembled WGS sequence"/>
</dbReference>
<evidence type="ECO:0000313" key="4">
    <source>
        <dbReference type="Proteomes" id="UP000318528"/>
    </source>
</evidence>
<keyword evidence="4" id="KW-1185">Reference proteome</keyword>
<evidence type="ECO:0000313" key="2">
    <source>
        <dbReference type="EMBL" id="TRX10388.1"/>
    </source>
</evidence>
<dbReference type="Pfam" id="PF13669">
    <property type="entry name" value="Glyoxalase_4"/>
    <property type="match status" value="1"/>
</dbReference>
<protein>
    <recommendedName>
        <fullName evidence="1">VOC domain-containing protein</fullName>
    </recommendedName>
</protein>
<dbReference type="EMBL" id="VJZN01000001">
    <property type="protein sequence ID" value="TRX10388.1"/>
    <property type="molecule type" value="Genomic_DNA"/>
</dbReference>
<gene>
    <name evidence="3" type="ORF">FNW11_00815</name>
    <name evidence="2" type="ORF">FNW12_00295</name>
</gene>
<dbReference type="AlphaFoldDB" id="A0A553BZ20"/>
<comment type="caution">
    <text evidence="3">The sequence shown here is derived from an EMBL/GenBank/DDBJ whole genome shotgun (WGS) entry which is preliminary data.</text>
</comment>
<dbReference type="InterPro" id="IPR029068">
    <property type="entry name" value="Glyas_Bleomycin-R_OHBP_Dase"/>
</dbReference>
<dbReference type="PROSITE" id="PS51819">
    <property type="entry name" value="VOC"/>
    <property type="match status" value="1"/>
</dbReference>
<dbReference type="EMBL" id="VJZL01000001">
    <property type="protein sequence ID" value="TRX13438.1"/>
    <property type="molecule type" value="Genomic_DNA"/>
</dbReference>
<dbReference type="InterPro" id="IPR037523">
    <property type="entry name" value="VOC_core"/>
</dbReference>
<dbReference type="Gene3D" id="3.10.180.10">
    <property type="entry name" value="2,3-Dihydroxybiphenyl 1,2-Dioxygenase, domain 1"/>
    <property type="match status" value="1"/>
</dbReference>
<feature type="domain" description="VOC" evidence="1">
    <location>
        <begin position="13"/>
        <end position="155"/>
    </location>
</feature>
<accession>A0A553BZ20</accession>
<dbReference type="RefSeq" id="WP_143385735.1">
    <property type="nucleotide sequence ID" value="NZ_VJZL01000001.1"/>
</dbReference>
<evidence type="ECO:0000259" key="1">
    <source>
        <dbReference type="PROSITE" id="PS51819"/>
    </source>
</evidence>
<dbReference type="SUPFAM" id="SSF54593">
    <property type="entry name" value="Glyoxalase/Bleomycin resistance protein/Dihydroxybiphenyl dioxygenase"/>
    <property type="match status" value="1"/>
</dbReference>
<evidence type="ECO:0000313" key="5">
    <source>
        <dbReference type="Proteomes" id="UP000318669"/>
    </source>
</evidence>
<proteinExistence type="predicted"/>